<name>A0A285N1Q7_9BACI</name>
<keyword evidence="1" id="KW-0472">Membrane</keyword>
<keyword evidence="1" id="KW-1133">Transmembrane helix</keyword>
<feature type="transmembrane region" description="Helical" evidence="1">
    <location>
        <begin position="106"/>
        <end position="126"/>
    </location>
</feature>
<evidence type="ECO:0000313" key="2">
    <source>
        <dbReference type="EMBL" id="SNZ03379.1"/>
    </source>
</evidence>
<evidence type="ECO:0000256" key="1">
    <source>
        <dbReference type="SAM" id="Phobius"/>
    </source>
</evidence>
<protein>
    <submittedName>
        <fullName evidence="2">Putative zincin peptidase</fullName>
    </submittedName>
</protein>
<dbReference type="RefSeq" id="WP_097038660.1">
    <property type="nucleotide sequence ID" value="NZ_OBEK01000001.1"/>
</dbReference>
<dbReference type="Pfam" id="PF11667">
    <property type="entry name" value="DUF3267"/>
    <property type="match status" value="1"/>
</dbReference>
<proteinExistence type="predicted"/>
<evidence type="ECO:0000313" key="3">
    <source>
        <dbReference type="Proteomes" id="UP000219356"/>
    </source>
</evidence>
<keyword evidence="1" id="KW-0812">Transmembrane</keyword>
<dbReference type="OrthoDB" id="9789112at2"/>
<dbReference type="AlphaFoldDB" id="A0A285N1Q7"/>
<gene>
    <name evidence="2" type="ORF">SAMN05421503_0347</name>
</gene>
<dbReference type="Proteomes" id="UP000219356">
    <property type="component" value="Unassembled WGS sequence"/>
</dbReference>
<keyword evidence="3" id="KW-1185">Reference proteome</keyword>
<accession>A0A285N1Q7</accession>
<sequence>MHKQEILFDMHKLQKQAAYLTFGLMAAASFVYFMIHGMEIYITLTGCTVFLLLTGLGIILHEFLHGIGFICFGKVRLNEVKYGILWKQGVAYAHCQVPIKLRAYRIALLLPVMLTGLIPLLIAYIIGNGMLLTVSVILTAGGIGDWLVFRSLMKYDANQQVLDHPTKVGYFIYTNTSKSEEKEKTT</sequence>
<feature type="transmembrane region" description="Helical" evidence="1">
    <location>
        <begin position="132"/>
        <end position="149"/>
    </location>
</feature>
<organism evidence="2 3">
    <name type="scientific">Terribacillus aidingensis</name>
    <dbReference type="NCBI Taxonomy" id="586416"/>
    <lineage>
        <taxon>Bacteria</taxon>
        <taxon>Bacillati</taxon>
        <taxon>Bacillota</taxon>
        <taxon>Bacilli</taxon>
        <taxon>Bacillales</taxon>
        <taxon>Bacillaceae</taxon>
        <taxon>Terribacillus</taxon>
    </lineage>
</organism>
<dbReference type="EMBL" id="OBEK01000001">
    <property type="protein sequence ID" value="SNZ03379.1"/>
    <property type="molecule type" value="Genomic_DNA"/>
</dbReference>
<reference evidence="3" key="1">
    <citation type="submission" date="2017-09" db="EMBL/GenBank/DDBJ databases">
        <authorList>
            <person name="Varghese N."/>
            <person name="Submissions S."/>
        </authorList>
    </citation>
    <scope>NUCLEOTIDE SEQUENCE [LARGE SCALE GENOMIC DNA]</scope>
    <source>
        <strain evidence="3">CGMCC 1.8913</strain>
    </source>
</reference>
<feature type="transmembrane region" description="Helical" evidence="1">
    <location>
        <begin position="17"/>
        <end position="35"/>
    </location>
</feature>
<dbReference type="InterPro" id="IPR021683">
    <property type="entry name" value="DUF3267"/>
</dbReference>